<feature type="compositionally biased region" description="Pro residues" evidence="1">
    <location>
        <begin position="42"/>
        <end position="51"/>
    </location>
</feature>
<feature type="non-terminal residue" evidence="2">
    <location>
        <position position="128"/>
    </location>
</feature>
<name>A0ABD4UTT2_9BURK</name>
<proteinExistence type="predicted"/>
<gene>
    <name evidence="2" type="ORF">UE95_040890</name>
</gene>
<evidence type="ECO:0000313" key="3">
    <source>
        <dbReference type="Proteomes" id="UP000191686"/>
    </source>
</evidence>
<feature type="compositionally biased region" description="Gly residues" evidence="1">
    <location>
        <begin position="80"/>
        <end position="89"/>
    </location>
</feature>
<feature type="compositionally biased region" description="Polar residues" evidence="1">
    <location>
        <begin position="115"/>
        <end position="128"/>
    </location>
</feature>
<accession>A0ABD4UTT2</accession>
<reference evidence="2 3" key="1">
    <citation type="journal article" date="2017" name="Front. Microbiol.">
        <title>Genomics reveals a unique clone of Burkholderia cenocepacia harbouring an actively excising novel genomic island.</title>
        <authorList>
            <person name="Patil P."/>
            <person name="Mali S."/>
            <person name="Midha S."/>
            <person name="Gautam V."/>
            <person name="Dash L."/>
            <person name="Kumar S."/>
            <person name="Shastri J."/>
            <person name="Singhal L."/>
            <person name="Patil P.B."/>
        </authorList>
    </citation>
    <scope>NUCLEOTIDE SEQUENCE [LARGE SCALE GENOMIC DNA]</scope>
    <source>
        <strain evidence="2 3">BC-19</strain>
    </source>
</reference>
<organism evidence="2 3">
    <name type="scientific">Burkholderia cenocepacia</name>
    <dbReference type="NCBI Taxonomy" id="95486"/>
    <lineage>
        <taxon>Bacteria</taxon>
        <taxon>Pseudomonadati</taxon>
        <taxon>Pseudomonadota</taxon>
        <taxon>Betaproteobacteria</taxon>
        <taxon>Burkholderiales</taxon>
        <taxon>Burkholderiaceae</taxon>
        <taxon>Burkholderia</taxon>
        <taxon>Burkholderia cepacia complex</taxon>
    </lineage>
</organism>
<feature type="compositionally biased region" description="Polar residues" evidence="1">
    <location>
        <begin position="95"/>
        <end position="107"/>
    </location>
</feature>
<evidence type="ECO:0000256" key="1">
    <source>
        <dbReference type="SAM" id="MobiDB-lite"/>
    </source>
</evidence>
<reference evidence="2 3" key="2">
    <citation type="journal article" date="2017" name="Front. Microbiol.">
        <title>Genomics Reveals a Unique Clone of Burkholderia cenocepacia Harboring an Actively Excising Novel Genomic Island.</title>
        <authorList>
            <person name="Patil P.P."/>
            <person name="Mali S."/>
            <person name="Midha S."/>
            <person name="Gautam V."/>
            <person name="Dash L."/>
            <person name="Kumar S."/>
            <person name="Shastri J."/>
            <person name="Singhal L."/>
            <person name="Patil P.B."/>
        </authorList>
    </citation>
    <scope>NUCLEOTIDE SEQUENCE [LARGE SCALE GENOMIC DNA]</scope>
    <source>
        <strain evidence="2 3">BC-19</strain>
    </source>
</reference>
<sequence>MPNYSLVPVDHQPDFDDYSLVPVDHDPFAADGVTQLAQFQQPPTPTQPAQPQPQTQLQQSATGADQPGVNGPATGSNPSGSGGVAGVGDAGSDPNNPTWAQGWSIESSPFGGNPAPTQSLTDDQLNLI</sequence>
<protein>
    <submittedName>
        <fullName evidence="2">Uncharacterized protein</fullName>
    </submittedName>
</protein>
<dbReference type="EMBL" id="JYMX02000194">
    <property type="protein sequence ID" value="MCW3717624.1"/>
    <property type="molecule type" value="Genomic_DNA"/>
</dbReference>
<dbReference type="Proteomes" id="UP000191686">
    <property type="component" value="Unassembled WGS sequence"/>
</dbReference>
<evidence type="ECO:0000313" key="2">
    <source>
        <dbReference type="EMBL" id="MCW3717624.1"/>
    </source>
</evidence>
<feature type="region of interest" description="Disordered" evidence="1">
    <location>
        <begin position="1"/>
        <end position="128"/>
    </location>
</feature>
<comment type="caution">
    <text evidence="2">The sequence shown here is derived from an EMBL/GenBank/DDBJ whole genome shotgun (WGS) entry which is preliminary data.</text>
</comment>
<dbReference type="AlphaFoldDB" id="A0ABD4UTT2"/>